<dbReference type="OrthoDB" id="2353288at2"/>
<dbReference type="AlphaFoldDB" id="A0A385YXE4"/>
<organism evidence="1 2">
    <name type="scientific">Paenisporosarcina cavernae</name>
    <dbReference type="NCBI Taxonomy" id="2320858"/>
    <lineage>
        <taxon>Bacteria</taxon>
        <taxon>Bacillati</taxon>
        <taxon>Bacillota</taxon>
        <taxon>Bacilli</taxon>
        <taxon>Bacillales</taxon>
        <taxon>Caryophanaceae</taxon>
        <taxon>Paenisporosarcina</taxon>
    </lineage>
</organism>
<dbReference type="KEGG" id="paek:D3873_10355"/>
<protein>
    <submittedName>
        <fullName evidence="1">DUF1811 family protein</fullName>
    </submittedName>
</protein>
<sequence length="108" mass="12363">MEKKFSEMTEQEIKTEIASLMEKAKKASQMGYINEFAVLERKVVMAQSYLIDPATIKPGEMYRIEGDPGMFFQVDYLKGRFAWGHRLGGEKKEEALPIAMLKPLKEGK</sequence>
<dbReference type="InterPro" id="IPR014938">
    <property type="entry name" value="YfhH-like"/>
</dbReference>
<dbReference type="Proteomes" id="UP000265725">
    <property type="component" value="Chromosome"/>
</dbReference>
<reference evidence="2" key="1">
    <citation type="submission" date="2018-09" db="EMBL/GenBank/DDBJ databases">
        <authorList>
            <person name="Zhu H."/>
        </authorList>
    </citation>
    <scope>NUCLEOTIDE SEQUENCE [LARGE SCALE GENOMIC DNA]</scope>
    <source>
        <strain evidence="2">K2R23-3</strain>
    </source>
</reference>
<dbReference type="SUPFAM" id="SSF101697">
    <property type="entry name" value="Hypothetical protein YfhH"/>
    <property type="match status" value="1"/>
</dbReference>
<dbReference type="Gene3D" id="2.30.30.340">
    <property type="entry name" value="Hypothetical protein YfhH like domains"/>
    <property type="match status" value="1"/>
</dbReference>
<proteinExistence type="predicted"/>
<evidence type="ECO:0000313" key="1">
    <source>
        <dbReference type="EMBL" id="AYC30233.1"/>
    </source>
</evidence>
<dbReference type="InterPro" id="IPR036289">
    <property type="entry name" value="YfhH"/>
</dbReference>
<dbReference type="Gene3D" id="1.10.287.880">
    <property type="entry name" value="Hypothetical protein YfhH domain"/>
    <property type="match status" value="1"/>
</dbReference>
<accession>A0A385YXE4</accession>
<dbReference type="Pfam" id="PF08838">
    <property type="entry name" value="DUF1811"/>
    <property type="match status" value="1"/>
</dbReference>
<keyword evidence="2" id="KW-1185">Reference proteome</keyword>
<evidence type="ECO:0000313" key="2">
    <source>
        <dbReference type="Proteomes" id="UP000265725"/>
    </source>
</evidence>
<gene>
    <name evidence="1" type="ORF">D3873_10355</name>
</gene>
<dbReference type="EMBL" id="CP032418">
    <property type="protein sequence ID" value="AYC30233.1"/>
    <property type="molecule type" value="Genomic_DNA"/>
</dbReference>
<name>A0A385YXE4_9BACL</name>
<dbReference type="RefSeq" id="WP_119883950.1">
    <property type="nucleotide sequence ID" value="NZ_CP032418.1"/>
</dbReference>